<evidence type="ECO:0000259" key="14">
    <source>
        <dbReference type="PROSITE" id="PS50011"/>
    </source>
</evidence>
<evidence type="ECO:0000313" key="15">
    <source>
        <dbReference type="EMBL" id="TPX39085.1"/>
    </source>
</evidence>
<dbReference type="InterPro" id="IPR008271">
    <property type="entry name" value="Ser/Thr_kinase_AS"/>
</dbReference>
<protein>
    <recommendedName>
        <fullName evidence="3">cyclin-dependent kinase</fullName>
        <ecNumber evidence="3">2.7.11.22</ecNumber>
    </recommendedName>
</protein>
<dbReference type="GO" id="GO:0005524">
    <property type="term" value="F:ATP binding"/>
    <property type="evidence" value="ECO:0007669"/>
    <property type="project" value="UniProtKB-UniRule"/>
</dbReference>
<feature type="binding site" evidence="12">
    <location>
        <position position="34"/>
    </location>
    <ligand>
        <name>ATP</name>
        <dbReference type="ChEBI" id="CHEBI:30616"/>
    </ligand>
</feature>
<comment type="caution">
    <text evidence="15">The sequence shown here is derived from an EMBL/GenBank/DDBJ whole genome shotgun (WGS) entry which is preliminary data.</text>
</comment>
<feature type="domain" description="Protein kinase" evidence="14">
    <location>
        <begin position="4"/>
        <end position="301"/>
    </location>
</feature>
<dbReference type="PROSITE" id="PS00107">
    <property type="entry name" value="PROTEIN_KINASE_ATP"/>
    <property type="match status" value="1"/>
</dbReference>
<keyword evidence="6 12" id="KW-0547">Nucleotide-binding</keyword>
<dbReference type="GO" id="GO:0005634">
    <property type="term" value="C:nucleus"/>
    <property type="evidence" value="ECO:0007669"/>
    <property type="project" value="UniProtKB-SubCell"/>
</dbReference>
<evidence type="ECO:0000256" key="10">
    <source>
        <dbReference type="ARBA" id="ARBA00047811"/>
    </source>
</evidence>
<evidence type="ECO:0000256" key="3">
    <source>
        <dbReference type="ARBA" id="ARBA00012425"/>
    </source>
</evidence>
<evidence type="ECO:0000313" key="16">
    <source>
        <dbReference type="Proteomes" id="UP000320475"/>
    </source>
</evidence>
<dbReference type="Gene3D" id="1.10.510.10">
    <property type="entry name" value="Transferase(Phosphotransferase) domain 1"/>
    <property type="match status" value="1"/>
</dbReference>
<evidence type="ECO:0000256" key="4">
    <source>
        <dbReference type="ARBA" id="ARBA00022527"/>
    </source>
</evidence>
<comment type="catalytic activity">
    <reaction evidence="11">
        <text>L-seryl-[protein] + ATP = O-phospho-L-seryl-[protein] + ADP + H(+)</text>
        <dbReference type="Rhea" id="RHEA:17989"/>
        <dbReference type="Rhea" id="RHEA-COMP:9863"/>
        <dbReference type="Rhea" id="RHEA-COMP:11604"/>
        <dbReference type="ChEBI" id="CHEBI:15378"/>
        <dbReference type="ChEBI" id="CHEBI:29999"/>
        <dbReference type="ChEBI" id="CHEBI:30616"/>
        <dbReference type="ChEBI" id="CHEBI:83421"/>
        <dbReference type="ChEBI" id="CHEBI:456216"/>
        <dbReference type="EC" id="2.7.11.22"/>
    </reaction>
</comment>
<dbReference type="PANTHER" id="PTHR24056:SF400">
    <property type="entry name" value="KINASE, PUTATIVE-RELATED"/>
    <property type="match status" value="1"/>
</dbReference>
<keyword evidence="4" id="KW-0723">Serine/threonine-protein kinase</keyword>
<evidence type="ECO:0000256" key="8">
    <source>
        <dbReference type="ARBA" id="ARBA00022840"/>
    </source>
</evidence>
<evidence type="ECO:0000256" key="12">
    <source>
        <dbReference type="PROSITE-ProRule" id="PRU10141"/>
    </source>
</evidence>
<dbReference type="CDD" id="cd07833">
    <property type="entry name" value="STKc_CDKL"/>
    <property type="match status" value="1"/>
</dbReference>
<dbReference type="InterPro" id="IPR011009">
    <property type="entry name" value="Kinase-like_dom_sf"/>
</dbReference>
<dbReference type="AlphaFoldDB" id="A0A507CLK4"/>
<keyword evidence="9" id="KW-0539">Nucleus</keyword>
<evidence type="ECO:0000256" key="13">
    <source>
        <dbReference type="SAM" id="MobiDB-lite"/>
    </source>
</evidence>
<organism evidence="15 16">
    <name type="scientific">Synchytrium endobioticum</name>
    <dbReference type="NCBI Taxonomy" id="286115"/>
    <lineage>
        <taxon>Eukaryota</taxon>
        <taxon>Fungi</taxon>
        <taxon>Fungi incertae sedis</taxon>
        <taxon>Chytridiomycota</taxon>
        <taxon>Chytridiomycota incertae sedis</taxon>
        <taxon>Chytridiomycetes</taxon>
        <taxon>Synchytriales</taxon>
        <taxon>Synchytriaceae</taxon>
        <taxon>Synchytrium</taxon>
    </lineage>
</organism>
<dbReference type="PROSITE" id="PS50011">
    <property type="entry name" value="PROTEIN_KINASE_DOM"/>
    <property type="match status" value="1"/>
</dbReference>
<comment type="catalytic activity">
    <reaction evidence="10">
        <text>L-threonyl-[protein] + ATP = O-phospho-L-threonyl-[protein] + ADP + H(+)</text>
        <dbReference type="Rhea" id="RHEA:46608"/>
        <dbReference type="Rhea" id="RHEA-COMP:11060"/>
        <dbReference type="Rhea" id="RHEA-COMP:11605"/>
        <dbReference type="ChEBI" id="CHEBI:15378"/>
        <dbReference type="ChEBI" id="CHEBI:30013"/>
        <dbReference type="ChEBI" id="CHEBI:30616"/>
        <dbReference type="ChEBI" id="CHEBI:61977"/>
        <dbReference type="ChEBI" id="CHEBI:456216"/>
        <dbReference type="EC" id="2.7.11.22"/>
    </reaction>
</comment>
<dbReference type="GO" id="GO:0004693">
    <property type="term" value="F:cyclin-dependent protein serine/threonine kinase activity"/>
    <property type="evidence" value="ECO:0007669"/>
    <property type="project" value="UniProtKB-EC"/>
</dbReference>
<dbReference type="InterPro" id="IPR050108">
    <property type="entry name" value="CDK"/>
</dbReference>
<comment type="subcellular location">
    <subcellularLocation>
        <location evidence="1">Nucleus</location>
    </subcellularLocation>
</comment>
<dbReference type="Pfam" id="PF00069">
    <property type="entry name" value="Pkinase"/>
    <property type="match status" value="1"/>
</dbReference>
<reference evidence="15 16" key="1">
    <citation type="journal article" date="2019" name="Sci. Rep.">
        <title>Comparative genomics of chytrid fungi reveal insights into the obligate biotrophic and pathogenic lifestyle of Synchytrium endobioticum.</title>
        <authorList>
            <person name="van de Vossenberg B.T.L.H."/>
            <person name="Warris S."/>
            <person name="Nguyen H.D.T."/>
            <person name="van Gent-Pelzer M.P.E."/>
            <person name="Joly D.L."/>
            <person name="van de Geest H.C."/>
            <person name="Bonants P.J.M."/>
            <person name="Smith D.S."/>
            <person name="Levesque C.A."/>
            <person name="van der Lee T.A.J."/>
        </authorList>
    </citation>
    <scope>NUCLEOTIDE SEQUENCE [LARGE SCALE GENOMIC DNA]</scope>
    <source>
        <strain evidence="15 16">LEV6574</strain>
    </source>
</reference>
<dbReference type="Gene3D" id="3.30.200.20">
    <property type="entry name" value="Phosphorylase Kinase, domain 1"/>
    <property type="match status" value="1"/>
</dbReference>
<dbReference type="FunFam" id="1.10.510.10:FF:000624">
    <property type="entry name" value="Mitogen-activated protein kinase"/>
    <property type="match status" value="1"/>
</dbReference>
<evidence type="ECO:0000256" key="7">
    <source>
        <dbReference type="ARBA" id="ARBA00022777"/>
    </source>
</evidence>
<proteinExistence type="inferred from homology"/>
<gene>
    <name evidence="15" type="ORF">SeLEV6574_g07430</name>
</gene>
<dbReference type="EC" id="2.7.11.22" evidence="3"/>
<evidence type="ECO:0000256" key="1">
    <source>
        <dbReference type="ARBA" id="ARBA00004123"/>
    </source>
</evidence>
<feature type="region of interest" description="Disordered" evidence="13">
    <location>
        <begin position="410"/>
        <end position="432"/>
    </location>
</feature>
<dbReference type="PROSITE" id="PS00108">
    <property type="entry name" value="PROTEIN_KINASE_ST"/>
    <property type="match status" value="1"/>
</dbReference>
<dbReference type="EMBL" id="QEAM01000525">
    <property type="protein sequence ID" value="TPX39085.1"/>
    <property type="molecule type" value="Genomic_DNA"/>
</dbReference>
<dbReference type="InterPro" id="IPR000719">
    <property type="entry name" value="Prot_kinase_dom"/>
</dbReference>
<dbReference type="PANTHER" id="PTHR24056">
    <property type="entry name" value="CELL DIVISION PROTEIN KINASE"/>
    <property type="match status" value="1"/>
</dbReference>
<keyword evidence="5" id="KW-0808">Transferase</keyword>
<dbReference type="FunFam" id="3.30.200.20:FF:000049">
    <property type="entry name" value="cyclin-dependent kinase-like 1 isoform X1"/>
    <property type="match status" value="1"/>
</dbReference>
<dbReference type="OrthoDB" id="272141at2759"/>
<dbReference type="SMART" id="SM00220">
    <property type="entry name" value="S_TKc"/>
    <property type="match status" value="1"/>
</dbReference>
<name>A0A507CLK4_9FUNG</name>
<dbReference type="SUPFAM" id="SSF56112">
    <property type="entry name" value="Protein kinase-like (PK-like)"/>
    <property type="match status" value="1"/>
</dbReference>
<keyword evidence="7" id="KW-0418">Kinase</keyword>
<sequence>MESYEKIGTIGEGTYGVVMKCRNRESGQVVAIKKFKESEDDAQIRKTALREVRMLKQLKHDNIVNLLEVFRRKGKLYLVFEHVDRTVLEDLDKHPHGLADLRDRDGSAGNAARRCMWQLLRAVEYLHSHSVIHRDIKPENILISVNGVVKLCDFGFARSLAGPGARYTDYVATRWYRSPELLVGDVEYGKAVDIWATGCILAELTNGQPLFPGDTDVDQLYRIARCLGPLCKRHLEVFMRNPMFVGVRVPDGASLGSSNKYTLEARLPQLSADGLHWLHSCLQYDPDQRATARQLMAHPFFHADGFADKFESELRRLFDLEIEQNAADKQRRKRKTKQLYDPLAHRALESRREARQPLEDIHNNKKFEADIRPSIPPIHNASMAIPPYSRLNTTNPQPSTLPTVNNVFATPSSTQQAQPPPIPPSTSHGTQFKKKTAGSNFHYTANNTSTTTQVFSQQPNIGPPPGTSHGLLPRISGTQFSGVNNAMGLSLVNGTNIHGGFH</sequence>
<accession>A0A507CLK4</accession>
<dbReference type="Proteomes" id="UP000320475">
    <property type="component" value="Unassembled WGS sequence"/>
</dbReference>
<evidence type="ECO:0000256" key="9">
    <source>
        <dbReference type="ARBA" id="ARBA00023242"/>
    </source>
</evidence>
<evidence type="ECO:0000256" key="6">
    <source>
        <dbReference type="ARBA" id="ARBA00022741"/>
    </source>
</evidence>
<dbReference type="InterPro" id="IPR017441">
    <property type="entry name" value="Protein_kinase_ATP_BS"/>
</dbReference>
<dbReference type="VEuPathDB" id="FungiDB:SeMB42_g02879"/>
<evidence type="ECO:0000256" key="2">
    <source>
        <dbReference type="ARBA" id="ARBA00006485"/>
    </source>
</evidence>
<evidence type="ECO:0000256" key="11">
    <source>
        <dbReference type="ARBA" id="ARBA00048367"/>
    </source>
</evidence>
<comment type="similarity">
    <text evidence="2">Belongs to the protein kinase superfamily. CMGC Ser/Thr protein kinase family. CDC2/CDKX subfamily.</text>
</comment>
<evidence type="ECO:0000256" key="5">
    <source>
        <dbReference type="ARBA" id="ARBA00022679"/>
    </source>
</evidence>
<keyword evidence="8 12" id="KW-0067">ATP-binding</keyword>